<dbReference type="Proteomes" id="UP000001064">
    <property type="component" value="Unassembled WGS sequence"/>
</dbReference>
<keyword evidence="1" id="KW-0175">Coiled coil</keyword>
<reference evidence="4" key="1">
    <citation type="journal article" date="2011" name="Genome Biol.">
        <title>Comparative genomics of the social amoebae Dictyostelium discoideum and Dictyostelium purpureum.</title>
        <authorList>
            <consortium name="US DOE Joint Genome Institute (JGI-PGF)"/>
            <person name="Sucgang R."/>
            <person name="Kuo A."/>
            <person name="Tian X."/>
            <person name="Salerno W."/>
            <person name="Parikh A."/>
            <person name="Feasley C.L."/>
            <person name="Dalin E."/>
            <person name="Tu H."/>
            <person name="Huang E."/>
            <person name="Barry K."/>
            <person name="Lindquist E."/>
            <person name="Shapiro H."/>
            <person name="Bruce D."/>
            <person name="Schmutz J."/>
            <person name="Salamov A."/>
            <person name="Fey P."/>
            <person name="Gaudet P."/>
            <person name="Anjard C."/>
            <person name="Babu M.M."/>
            <person name="Basu S."/>
            <person name="Bushmanova Y."/>
            <person name="van der Wel H."/>
            <person name="Katoh-Kurasawa M."/>
            <person name="Dinh C."/>
            <person name="Coutinho P.M."/>
            <person name="Saito T."/>
            <person name="Elias M."/>
            <person name="Schaap P."/>
            <person name="Kay R.R."/>
            <person name="Henrissat B."/>
            <person name="Eichinger L."/>
            <person name="Rivero F."/>
            <person name="Putnam N.H."/>
            <person name="West C.M."/>
            <person name="Loomis W.F."/>
            <person name="Chisholm R.L."/>
            <person name="Shaulsky G."/>
            <person name="Strassmann J.E."/>
            <person name="Queller D.C."/>
            <person name="Kuspa A."/>
            <person name="Grigoriev I.V."/>
        </authorList>
    </citation>
    <scope>NUCLEOTIDE SEQUENCE [LARGE SCALE GENOMIC DNA]</scope>
    <source>
        <strain evidence="4">QSDP1</strain>
    </source>
</reference>
<evidence type="ECO:0000259" key="2">
    <source>
        <dbReference type="Pfam" id="PF20882"/>
    </source>
</evidence>
<dbReference type="GeneID" id="10508195"/>
<dbReference type="KEGG" id="dpp:DICPUDRAFT_155181"/>
<dbReference type="VEuPathDB" id="AmoebaDB:DICPUDRAFT_155181"/>
<dbReference type="FunCoup" id="F0ZTA7">
    <property type="interactions" value="937"/>
</dbReference>
<dbReference type="OMA" id="YNNGFDK"/>
<dbReference type="InterPro" id="IPR048781">
    <property type="entry name" value="Sos7_CC"/>
</dbReference>
<evidence type="ECO:0000256" key="1">
    <source>
        <dbReference type="SAM" id="Coils"/>
    </source>
</evidence>
<feature type="domain" description="Kinetochore protein Sos7 coiled-coil" evidence="2">
    <location>
        <begin position="60"/>
        <end position="130"/>
    </location>
</feature>
<dbReference type="InParanoid" id="F0ZTA7"/>
<organism evidence="3 4">
    <name type="scientific">Dictyostelium purpureum</name>
    <name type="common">Slime mold</name>
    <dbReference type="NCBI Taxonomy" id="5786"/>
    <lineage>
        <taxon>Eukaryota</taxon>
        <taxon>Amoebozoa</taxon>
        <taxon>Evosea</taxon>
        <taxon>Eumycetozoa</taxon>
        <taxon>Dictyostelia</taxon>
        <taxon>Dictyosteliales</taxon>
        <taxon>Dictyosteliaceae</taxon>
        <taxon>Dictyostelium</taxon>
    </lineage>
</organism>
<accession>F0ZTA7</accession>
<dbReference type="OrthoDB" id="18959at2759"/>
<proteinExistence type="predicted"/>
<dbReference type="EMBL" id="GL871172">
    <property type="protein sequence ID" value="EGC32831.1"/>
    <property type="molecule type" value="Genomic_DNA"/>
</dbReference>
<dbReference type="RefSeq" id="XP_003290654.1">
    <property type="nucleotide sequence ID" value="XM_003290606.1"/>
</dbReference>
<evidence type="ECO:0000313" key="4">
    <source>
        <dbReference type="Proteomes" id="UP000001064"/>
    </source>
</evidence>
<protein>
    <recommendedName>
        <fullName evidence="2">Kinetochore protein Sos7 coiled-coil domain-containing protein</fullName>
    </recommendedName>
</protein>
<evidence type="ECO:0000313" key="3">
    <source>
        <dbReference type="EMBL" id="EGC32831.1"/>
    </source>
</evidence>
<name>F0ZTA7_DICPU</name>
<dbReference type="AlphaFoldDB" id="F0ZTA7"/>
<dbReference type="eggNOG" id="ENOG502REH2">
    <property type="taxonomic scope" value="Eukaryota"/>
</dbReference>
<sequence length="423" mass="49823">MIDNRINDDILFINKVSELLIKYNDEVDHLNNGILDYYYNNGFDKKNLNNIEKELGIVKDCFSKMKWNFIENGNKQIFIKEIISETQITTPSQQSVHILEDKIKEIKKDFNENKEKTKKLFETIIEIINRFSDLNEKFEKEKINLQNSIIKASEYIEKINKLFNQNSQNQNNTNTFLNLILKVENDSNNNNNNNNIQQQQIEKINSSIEWYKKFNGFMESMNDLHFISNIEGDLNSLQFEIKGLSNSRNSHILTLALENQINLLDYTNKLSEKKKKNQLIKISNYTLKPNIEELNKVIQDIVLDSSISPIESFSEITELIYEVKNVISNYYSIESEIQDVSLRYKVNRQMKQYGELSIQLPTGYVCNLFLDSDYPKFSTIEIQSIQKPNSNELVTNLSFIQKEINEKRWNLLQLIDELDYYCN</sequence>
<feature type="coiled-coil region" evidence="1">
    <location>
        <begin position="96"/>
        <end position="148"/>
    </location>
</feature>
<keyword evidence="4" id="KW-1185">Reference proteome</keyword>
<gene>
    <name evidence="3" type="ORF">DICPUDRAFT_155181</name>
</gene>
<dbReference type="Pfam" id="PF20882">
    <property type="entry name" value="Sos7"/>
    <property type="match status" value="1"/>
</dbReference>